<sequence>MPSSTIFTGSSLLEDETVVLKDYVAGQRLGEGSYGSVYLVTYVPSGEHFALKVLQNNYLLGHEAKIIQEAIVMQSLEHPHVVKLYKFLQSTTAFYFVLELAEGGELFDLIISQRYFKEDVARLYFQQLISAIDYCHSNGVAHRDLKAENLLLGKKNKLLVCDFGFSSKAQLECVDGGVNDDESQPPHETGTLHYTSPEMAIPNSNPATVNPFQQDLWSAGIILFFMLTGRLPFDGRDDEETMHLIQRGKFEFQEEEVTRISAEARALVKRMLAFEPTERPTVAQIIENKWFAVNLDVTLFPRHGFLKQPMSFLDFSIQHNVTCEEEAVLKAAFHKIDIDEYGEIGRDQIRDMLNTLHGEKVSADDVSELMELFTGDRKSKSITYQQFYDAWVKKDLAHRPFKLQSEFQLPNIIGAQMVETEREVVRQLRAAFDSVDELHTGVINVYQWRKLFKRCNIDVTDEEIKSLMRFFDEREIGSNGEITFDKFLIGVVKRDILVRHPMGKKLAIATNLASLLESRNVSECIMHGFLVFGLPNAVLKRLTSCRERLMLMYNDDMVSTTSNVYSFRYLGSAALQVGTTMETATPMLTSSTSLPGVASSLLNGSSTEFLLCRSSDAPSLSESLKNANSASLQLKGKSANSGNNKSSSNNKNNNNNKSAALQLQNSKNQAASSQTHRVLAFGSTGVVNPVNGVCDIDITLVPASLGYTLVRTTRIYGKTSDYHEAVAFITSLLDLERRQAMQDTLPRGESELM</sequence>
<keyword evidence="4" id="KW-0418">Kinase</keyword>
<dbReference type="GO" id="GO:0004674">
    <property type="term" value="F:protein serine/threonine kinase activity"/>
    <property type="evidence" value="ECO:0007669"/>
    <property type="project" value="UniProtKB-KW"/>
</dbReference>
<feature type="compositionally biased region" description="Low complexity" evidence="7">
    <location>
        <begin position="635"/>
        <end position="657"/>
    </location>
</feature>
<dbReference type="PROSITE" id="PS00108">
    <property type="entry name" value="PROTEIN_KINASE_ST"/>
    <property type="match status" value="1"/>
</dbReference>
<dbReference type="OrthoDB" id="40902at2759"/>
<name>A0A1X0NJJ7_9TRYP</name>
<dbReference type="GO" id="GO:0007165">
    <property type="term" value="P:signal transduction"/>
    <property type="evidence" value="ECO:0007669"/>
    <property type="project" value="TreeGrafter"/>
</dbReference>
<feature type="region of interest" description="Disordered" evidence="7">
    <location>
        <begin position="632"/>
        <end position="657"/>
    </location>
</feature>
<dbReference type="InterPro" id="IPR011009">
    <property type="entry name" value="Kinase-like_dom_sf"/>
</dbReference>
<dbReference type="GO" id="GO:0005509">
    <property type="term" value="F:calcium ion binding"/>
    <property type="evidence" value="ECO:0007669"/>
    <property type="project" value="InterPro"/>
</dbReference>
<dbReference type="CDD" id="cd00051">
    <property type="entry name" value="EFh"/>
    <property type="match status" value="1"/>
</dbReference>
<keyword evidence="11" id="KW-1185">Reference proteome</keyword>
<evidence type="ECO:0008006" key="12">
    <source>
        <dbReference type="Google" id="ProtNLM"/>
    </source>
</evidence>
<dbReference type="PANTHER" id="PTHR43895:SF92">
    <property type="entry name" value="PROTEIN KINASE DOMAIN-CONTAINING PROTEIN"/>
    <property type="match status" value="1"/>
</dbReference>
<keyword evidence="1" id="KW-0723">Serine/threonine-protein kinase</keyword>
<evidence type="ECO:0000313" key="11">
    <source>
        <dbReference type="Proteomes" id="UP000192257"/>
    </source>
</evidence>
<dbReference type="EMBL" id="NBCO01000042">
    <property type="protein sequence ID" value="ORC84688.1"/>
    <property type="molecule type" value="Genomic_DNA"/>
</dbReference>
<proteinExistence type="predicted"/>
<reference evidence="10 11" key="1">
    <citation type="submission" date="2017-03" db="EMBL/GenBank/DDBJ databases">
        <title>An alternative strategy for trypanosome survival in the mammalian bloodstream revealed through genome and transcriptome analysis of the ubiquitous bovine parasite Trypanosoma (Megatrypanum) theileri.</title>
        <authorList>
            <person name="Kelly S."/>
            <person name="Ivens A."/>
            <person name="Mott A."/>
            <person name="O'Neill E."/>
            <person name="Emms D."/>
            <person name="Macleod O."/>
            <person name="Voorheis P."/>
            <person name="Matthews J."/>
            <person name="Matthews K."/>
            <person name="Carrington M."/>
        </authorList>
    </citation>
    <scope>NUCLEOTIDE SEQUENCE [LARGE SCALE GENOMIC DNA]</scope>
    <source>
        <strain evidence="10">Edinburgh</strain>
    </source>
</reference>
<feature type="domain" description="EF-hand" evidence="9">
    <location>
        <begin position="324"/>
        <end position="359"/>
    </location>
</feature>
<evidence type="ECO:0000259" key="8">
    <source>
        <dbReference type="PROSITE" id="PS50011"/>
    </source>
</evidence>
<dbReference type="InterPro" id="IPR017441">
    <property type="entry name" value="Protein_kinase_ATP_BS"/>
</dbReference>
<dbReference type="SUPFAM" id="SSF47473">
    <property type="entry name" value="EF-hand"/>
    <property type="match status" value="1"/>
</dbReference>
<gene>
    <name evidence="10" type="ORF">TM35_000421460</name>
</gene>
<dbReference type="InterPro" id="IPR011992">
    <property type="entry name" value="EF-hand-dom_pair"/>
</dbReference>
<keyword evidence="3 6" id="KW-0547">Nucleotide-binding</keyword>
<dbReference type="Gene3D" id="3.30.200.20">
    <property type="entry name" value="Phosphorylase Kinase, domain 1"/>
    <property type="match status" value="1"/>
</dbReference>
<dbReference type="AlphaFoldDB" id="A0A1X0NJJ7"/>
<evidence type="ECO:0000256" key="2">
    <source>
        <dbReference type="ARBA" id="ARBA00022679"/>
    </source>
</evidence>
<feature type="binding site" evidence="6">
    <location>
        <position position="52"/>
    </location>
    <ligand>
        <name>ATP</name>
        <dbReference type="ChEBI" id="CHEBI:30616"/>
    </ligand>
</feature>
<keyword evidence="5 6" id="KW-0067">ATP-binding</keyword>
<feature type="domain" description="Protein kinase" evidence="8">
    <location>
        <begin position="23"/>
        <end position="291"/>
    </location>
</feature>
<evidence type="ECO:0000256" key="3">
    <source>
        <dbReference type="ARBA" id="ARBA00022741"/>
    </source>
</evidence>
<dbReference type="PROSITE" id="PS50222">
    <property type="entry name" value="EF_HAND_2"/>
    <property type="match status" value="1"/>
</dbReference>
<dbReference type="InterPro" id="IPR000719">
    <property type="entry name" value="Prot_kinase_dom"/>
</dbReference>
<dbReference type="PROSITE" id="PS50011">
    <property type="entry name" value="PROTEIN_KINASE_DOM"/>
    <property type="match status" value="1"/>
</dbReference>
<accession>A0A1X0NJJ7</accession>
<evidence type="ECO:0000256" key="7">
    <source>
        <dbReference type="SAM" id="MobiDB-lite"/>
    </source>
</evidence>
<dbReference type="STRING" id="67003.A0A1X0NJJ7"/>
<dbReference type="Gene3D" id="1.10.238.10">
    <property type="entry name" value="EF-hand"/>
    <property type="match status" value="2"/>
</dbReference>
<dbReference type="RefSeq" id="XP_028878754.1">
    <property type="nucleotide sequence ID" value="XM_029029957.1"/>
</dbReference>
<dbReference type="InterPro" id="IPR008271">
    <property type="entry name" value="Ser/Thr_kinase_AS"/>
</dbReference>
<dbReference type="Pfam" id="PF00069">
    <property type="entry name" value="Pkinase"/>
    <property type="match status" value="1"/>
</dbReference>
<evidence type="ECO:0000259" key="9">
    <source>
        <dbReference type="PROSITE" id="PS50222"/>
    </source>
</evidence>
<evidence type="ECO:0000256" key="1">
    <source>
        <dbReference type="ARBA" id="ARBA00022527"/>
    </source>
</evidence>
<evidence type="ECO:0000313" key="10">
    <source>
        <dbReference type="EMBL" id="ORC84688.1"/>
    </source>
</evidence>
<comment type="caution">
    <text evidence="10">The sequence shown here is derived from an EMBL/GenBank/DDBJ whole genome shotgun (WGS) entry which is preliminary data.</text>
</comment>
<dbReference type="FunFam" id="1.10.510.10:FF:000571">
    <property type="entry name" value="Maternal embryonic leucine zipper kinase"/>
    <property type="match status" value="1"/>
</dbReference>
<keyword evidence="2" id="KW-0808">Transferase</keyword>
<protein>
    <recommendedName>
        <fullName evidence="12">Protein kinase</fullName>
    </recommendedName>
</protein>
<dbReference type="GeneID" id="39989737"/>
<evidence type="ECO:0000256" key="5">
    <source>
        <dbReference type="ARBA" id="ARBA00022840"/>
    </source>
</evidence>
<dbReference type="Proteomes" id="UP000192257">
    <property type="component" value="Unassembled WGS sequence"/>
</dbReference>
<dbReference type="InterPro" id="IPR002048">
    <property type="entry name" value="EF_hand_dom"/>
</dbReference>
<dbReference type="Gene3D" id="1.10.510.10">
    <property type="entry name" value="Transferase(Phosphotransferase) domain 1"/>
    <property type="match status" value="1"/>
</dbReference>
<organism evidence="10 11">
    <name type="scientific">Trypanosoma theileri</name>
    <dbReference type="NCBI Taxonomy" id="67003"/>
    <lineage>
        <taxon>Eukaryota</taxon>
        <taxon>Discoba</taxon>
        <taxon>Euglenozoa</taxon>
        <taxon>Kinetoplastea</taxon>
        <taxon>Metakinetoplastina</taxon>
        <taxon>Trypanosomatida</taxon>
        <taxon>Trypanosomatidae</taxon>
        <taxon>Trypanosoma</taxon>
    </lineage>
</organism>
<dbReference type="PROSITE" id="PS00107">
    <property type="entry name" value="PROTEIN_KINASE_ATP"/>
    <property type="match status" value="1"/>
</dbReference>
<dbReference type="SUPFAM" id="SSF56112">
    <property type="entry name" value="Protein kinase-like (PK-like)"/>
    <property type="match status" value="1"/>
</dbReference>
<dbReference type="PANTHER" id="PTHR43895">
    <property type="entry name" value="CALCIUM/CALMODULIN-DEPENDENT PROTEIN KINASE KINASE-RELATED"/>
    <property type="match status" value="1"/>
</dbReference>
<evidence type="ECO:0000256" key="6">
    <source>
        <dbReference type="PROSITE-ProRule" id="PRU10141"/>
    </source>
</evidence>
<dbReference type="GO" id="GO:0005524">
    <property type="term" value="F:ATP binding"/>
    <property type="evidence" value="ECO:0007669"/>
    <property type="project" value="UniProtKB-UniRule"/>
</dbReference>
<dbReference type="SMART" id="SM00220">
    <property type="entry name" value="S_TKc"/>
    <property type="match status" value="1"/>
</dbReference>
<evidence type="ECO:0000256" key="4">
    <source>
        <dbReference type="ARBA" id="ARBA00022777"/>
    </source>
</evidence>
<dbReference type="FunFam" id="3.30.200.20:FF:000042">
    <property type="entry name" value="Aurora kinase A"/>
    <property type="match status" value="1"/>
</dbReference>
<dbReference type="VEuPathDB" id="TriTrypDB:TM35_000421460"/>